<evidence type="ECO:0000313" key="2">
    <source>
        <dbReference type="Proteomes" id="UP000316304"/>
    </source>
</evidence>
<evidence type="ECO:0000313" key="1">
    <source>
        <dbReference type="EMBL" id="TWU20115.1"/>
    </source>
</evidence>
<keyword evidence="2" id="KW-1185">Reference proteome</keyword>
<organism evidence="1 2">
    <name type="scientific">Novipirellula galeiformis</name>
    <dbReference type="NCBI Taxonomy" id="2528004"/>
    <lineage>
        <taxon>Bacteria</taxon>
        <taxon>Pseudomonadati</taxon>
        <taxon>Planctomycetota</taxon>
        <taxon>Planctomycetia</taxon>
        <taxon>Pirellulales</taxon>
        <taxon>Pirellulaceae</taxon>
        <taxon>Novipirellula</taxon>
    </lineage>
</organism>
<comment type="caution">
    <text evidence="1">The sequence shown here is derived from an EMBL/GenBank/DDBJ whole genome shotgun (WGS) entry which is preliminary data.</text>
</comment>
<dbReference type="EMBL" id="SJPT01000009">
    <property type="protein sequence ID" value="TWU20115.1"/>
    <property type="molecule type" value="Genomic_DNA"/>
</dbReference>
<name>A0A5C6C7P2_9BACT</name>
<protein>
    <submittedName>
        <fullName evidence="1">Uncharacterized protein</fullName>
    </submittedName>
</protein>
<accession>A0A5C6C7P2</accession>
<dbReference type="AlphaFoldDB" id="A0A5C6C7P2"/>
<reference evidence="1 2" key="1">
    <citation type="submission" date="2019-02" db="EMBL/GenBank/DDBJ databases">
        <title>Deep-cultivation of Planctomycetes and their phenomic and genomic characterization uncovers novel biology.</title>
        <authorList>
            <person name="Wiegand S."/>
            <person name="Jogler M."/>
            <person name="Boedeker C."/>
            <person name="Pinto D."/>
            <person name="Vollmers J."/>
            <person name="Rivas-Marin E."/>
            <person name="Kohn T."/>
            <person name="Peeters S.H."/>
            <person name="Heuer A."/>
            <person name="Rast P."/>
            <person name="Oberbeckmann S."/>
            <person name="Bunk B."/>
            <person name="Jeske O."/>
            <person name="Meyerdierks A."/>
            <person name="Storesund J.E."/>
            <person name="Kallscheuer N."/>
            <person name="Luecker S."/>
            <person name="Lage O.M."/>
            <person name="Pohl T."/>
            <person name="Merkel B.J."/>
            <person name="Hornburger P."/>
            <person name="Mueller R.-W."/>
            <person name="Bruemmer F."/>
            <person name="Labrenz M."/>
            <person name="Spormann A.M."/>
            <person name="Op Den Camp H."/>
            <person name="Overmann J."/>
            <person name="Amann R."/>
            <person name="Jetten M.S.M."/>
            <person name="Mascher T."/>
            <person name="Medema M.H."/>
            <person name="Devos D.P."/>
            <person name="Kaster A.-K."/>
            <person name="Ovreas L."/>
            <person name="Rohde M."/>
            <person name="Galperin M.Y."/>
            <person name="Jogler C."/>
        </authorList>
    </citation>
    <scope>NUCLEOTIDE SEQUENCE [LARGE SCALE GENOMIC DNA]</scope>
    <source>
        <strain evidence="1 2">Pla52o</strain>
    </source>
</reference>
<gene>
    <name evidence="1" type="ORF">Pla52o_46290</name>
</gene>
<dbReference type="Proteomes" id="UP000316304">
    <property type="component" value="Unassembled WGS sequence"/>
</dbReference>
<proteinExistence type="predicted"/>
<sequence length="52" mass="5881">MDFRILRKTVIPHTQRQLAYVARSAVHGAVVWRTGQLGAQASLAHRLVWRTG</sequence>